<dbReference type="RefSeq" id="WP_188980514.1">
    <property type="nucleotide sequence ID" value="NZ_BMPG01000005.1"/>
</dbReference>
<proteinExistence type="predicted"/>
<evidence type="ECO:0000256" key="1">
    <source>
        <dbReference type="SAM" id="Phobius"/>
    </source>
</evidence>
<feature type="transmembrane region" description="Helical" evidence="1">
    <location>
        <begin position="62"/>
        <end position="85"/>
    </location>
</feature>
<feature type="transmembrane region" description="Helical" evidence="1">
    <location>
        <begin position="181"/>
        <end position="204"/>
    </location>
</feature>
<accession>A0A830FAI8</accession>
<dbReference type="PANTHER" id="PTHR39430:SF1">
    <property type="entry name" value="PROTEASE"/>
    <property type="match status" value="1"/>
</dbReference>
<sequence length="257" mass="26748">MDETARPNTIASLRERVTAGDVGVRGPLAATFLLAFLAGVTGLILLVGLARLGATATRATTLVWVNAWNALLYLPAFAALALYVHGEDSRLRDLFAFDRDRLARDVGRGVLLAVPLLVADAAIEYPLVAVASGIWGDPFAVAPALPTLPLLGLLLVASALAGVAEEAVYRGYALPRIAARTAPAVGVAVTALGFALQHAVLLLYVSPPYAVVRGVAAAAVGVLLGWLYLREGERLVPLVAAHAAWTLVSVLAFGALF</sequence>
<feature type="domain" description="CAAX prenyl protease 2/Lysostaphin resistance protein A-like" evidence="2">
    <location>
        <begin position="150"/>
        <end position="247"/>
    </location>
</feature>
<dbReference type="Pfam" id="PF02517">
    <property type="entry name" value="Rce1-like"/>
    <property type="match status" value="1"/>
</dbReference>
<keyword evidence="4" id="KW-1185">Reference proteome</keyword>
<gene>
    <name evidence="3" type="ORF">GCM10009039_30720</name>
</gene>
<reference evidence="3" key="1">
    <citation type="journal article" date="2014" name="Int. J. Syst. Evol. Microbiol.">
        <title>Complete genome sequence of Corynebacterium casei LMG S-19264T (=DSM 44701T), isolated from a smear-ripened cheese.</title>
        <authorList>
            <consortium name="US DOE Joint Genome Institute (JGI-PGF)"/>
            <person name="Walter F."/>
            <person name="Albersmeier A."/>
            <person name="Kalinowski J."/>
            <person name="Ruckert C."/>
        </authorList>
    </citation>
    <scope>NUCLEOTIDE SEQUENCE</scope>
    <source>
        <strain evidence="3">JCM 19596</strain>
    </source>
</reference>
<feature type="transmembrane region" description="Helical" evidence="1">
    <location>
        <begin position="148"/>
        <end position="169"/>
    </location>
</feature>
<comment type="caution">
    <text evidence="3">The sequence shown here is derived from an EMBL/GenBank/DDBJ whole genome shotgun (WGS) entry which is preliminary data.</text>
</comment>
<reference evidence="3" key="2">
    <citation type="submission" date="2020-09" db="EMBL/GenBank/DDBJ databases">
        <authorList>
            <person name="Sun Q."/>
            <person name="Ohkuma M."/>
        </authorList>
    </citation>
    <scope>NUCLEOTIDE SEQUENCE</scope>
    <source>
        <strain evidence="3">JCM 19596</strain>
    </source>
</reference>
<feature type="transmembrane region" description="Helical" evidence="1">
    <location>
        <begin position="210"/>
        <end position="229"/>
    </location>
</feature>
<keyword evidence="1" id="KW-1133">Transmembrane helix</keyword>
<dbReference type="AlphaFoldDB" id="A0A830FAI8"/>
<feature type="transmembrane region" description="Helical" evidence="1">
    <location>
        <begin position="28"/>
        <end position="50"/>
    </location>
</feature>
<evidence type="ECO:0000313" key="4">
    <source>
        <dbReference type="Proteomes" id="UP000607197"/>
    </source>
</evidence>
<organism evidence="3 4">
    <name type="scientific">Halocalculus aciditolerans</name>
    <dbReference type="NCBI Taxonomy" id="1383812"/>
    <lineage>
        <taxon>Archaea</taxon>
        <taxon>Methanobacteriati</taxon>
        <taxon>Methanobacteriota</taxon>
        <taxon>Stenosarchaea group</taxon>
        <taxon>Halobacteria</taxon>
        <taxon>Halobacteriales</taxon>
        <taxon>Halobacteriaceae</taxon>
        <taxon>Halocalculus</taxon>
    </lineage>
</organism>
<dbReference type="Proteomes" id="UP000607197">
    <property type="component" value="Unassembled WGS sequence"/>
</dbReference>
<dbReference type="InterPro" id="IPR003675">
    <property type="entry name" value="Rce1/LyrA-like_dom"/>
</dbReference>
<feature type="transmembrane region" description="Helical" evidence="1">
    <location>
        <begin position="236"/>
        <end position="256"/>
    </location>
</feature>
<dbReference type="GO" id="GO:0004175">
    <property type="term" value="F:endopeptidase activity"/>
    <property type="evidence" value="ECO:0007669"/>
    <property type="project" value="UniProtKB-ARBA"/>
</dbReference>
<evidence type="ECO:0000259" key="2">
    <source>
        <dbReference type="Pfam" id="PF02517"/>
    </source>
</evidence>
<protein>
    <recommendedName>
        <fullName evidence="2">CAAX prenyl protease 2/Lysostaphin resistance protein A-like domain-containing protein</fullName>
    </recommendedName>
</protein>
<evidence type="ECO:0000313" key="3">
    <source>
        <dbReference type="EMBL" id="GGL70515.1"/>
    </source>
</evidence>
<dbReference type="GO" id="GO:0080120">
    <property type="term" value="P:CAAX-box protein maturation"/>
    <property type="evidence" value="ECO:0007669"/>
    <property type="project" value="UniProtKB-ARBA"/>
</dbReference>
<keyword evidence="1" id="KW-0812">Transmembrane</keyword>
<dbReference type="EMBL" id="BMPG01000005">
    <property type="protein sequence ID" value="GGL70515.1"/>
    <property type="molecule type" value="Genomic_DNA"/>
</dbReference>
<dbReference type="PANTHER" id="PTHR39430">
    <property type="entry name" value="MEMBRANE-ASSOCIATED PROTEASE-RELATED"/>
    <property type="match status" value="1"/>
</dbReference>
<name>A0A830FAI8_9EURY</name>
<keyword evidence="1" id="KW-0472">Membrane</keyword>